<dbReference type="InterPro" id="IPR009057">
    <property type="entry name" value="Homeodomain-like_sf"/>
</dbReference>
<dbReference type="GO" id="GO:0003700">
    <property type="term" value="F:DNA-binding transcription factor activity"/>
    <property type="evidence" value="ECO:0007669"/>
    <property type="project" value="InterPro"/>
</dbReference>
<dbReference type="GO" id="GO:0043565">
    <property type="term" value="F:sequence-specific DNA binding"/>
    <property type="evidence" value="ECO:0007669"/>
    <property type="project" value="InterPro"/>
</dbReference>
<dbReference type="AlphaFoldDB" id="A0A9D2G849"/>
<organism evidence="5 6">
    <name type="scientific">Candidatus Mediterraneibacter stercoravium</name>
    <dbReference type="NCBI Taxonomy" id="2838685"/>
    <lineage>
        <taxon>Bacteria</taxon>
        <taxon>Bacillati</taxon>
        <taxon>Bacillota</taxon>
        <taxon>Clostridia</taxon>
        <taxon>Lachnospirales</taxon>
        <taxon>Lachnospiraceae</taxon>
        <taxon>Mediterraneibacter</taxon>
    </lineage>
</organism>
<keyword evidence="3" id="KW-0804">Transcription</keyword>
<accession>A0A9D2G849</accession>
<comment type="caution">
    <text evidence="5">The sequence shown here is derived from an EMBL/GenBank/DDBJ whole genome shotgun (WGS) entry which is preliminary data.</text>
</comment>
<reference evidence="5" key="2">
    <citation type="submission" date="2021-04" db="EMBL/GenBank/DDBJ databases">
        <authorList>
            <person name="Gilroy R."/>
        </authorList>
    </citation>
    <scope>NUCLEOTIDE SEQUENCE</scope>
    <source>
        <strain evidence="5">CHK196-3914</strain>
    </source>
</reference>
<dbReference type="InterPro" id="IPR053142">
    <property type="entry name" value="PchR_regulatory_protein"/>
</dbReference>
<feature type="domain" description="HTH araC/xylS-type" evidence="4">
    <location>
        <begin position="215"/>
        <end position="314"/>
    </location>
</feature>
<protein>
    <submittedName>
        <fullName evidence="5">AraC family transcriptional regulator</fullName>
    </submittedName>
</protein>
<keyword evidence="2" id="KW-0238">DNA-binding</keyword>
<dbReference type="SUPFAM" id="SSF46689">
    <property type="entry name" value="Homeodomain-like"/>
    <property type="match status" value="1"/>
</dbReference>
<dbReference type="InterPro" id="IPR020449">
    <property type="entry name" value="Tscrpt_reg_AraC-type_HTH"/>
</dbReference>
<evidence type="ECO:0000313" key="6">
    <source>
        <dbReference type="Proteomes" id="UP000824116"/>
    </source>
</evidence>
<gene>
    <name evidence="5" type="ORF">H9723_01690</name>
</gene>
<dbReference type="Proteomes" id="UP000824116">
    <property type="component" value="Unassembled WGS sequence"/>
</dbReference>
<dbReference type="PANTHER" id="PTHR47893:SF1">
    <property type="entry name" value="REGULATORY PROTEIN PCHR"/>
    <property type="match status" value="1"/>
</dbReference>
<dbReference type="InterPro" id="IPR018060">
    <property type="entry name" value="HTH_AraC"/>
</dbReference>
<sequence>MTDLIHNCDDAALLAESNGCSVYQFRNETGEGVMTVYKVFPGVTLSYNDFHMEYYDSVFHPGKEVFCIDHCREGRLEYTAKDNAYSYVESGDLKLDRRLTHTGQFVLPLSHYHGITIAFDLAEAAQSVSGAIKGFTVDLCGLQKKFCPGIYPVVLRSLESADHIFSELYAVPQKIRQMYFKIKVLELLLYLDALELTQDSEEKPYFYKSQVEKVRAIRRFMEEHMEETYTQEELSKRFGISLTMMKKCFFIMYGTTMGAWLTSYRMNQAAVLLKSGQSLNVAEIAGRVGYDSPSKFAAAFRKVMKKSPTEYRNSRIPEGGLQ</sequence>
<dbReference type="EMBL" id="DXAY01000038">
    <property type="protein sequence ID" value="HIZ73945.1"/>
    <property type="molecule type" value="Genomic_DNA"/>
</dbReference>
<keyword evidence="1" id="KW-0805">Transcription regulation</keyword>
<proteinExistence type="predicted"/>
<evidence type="ECO:0000259" key="4">
    <source>
        <dbReference type="PROSITE" id="PS01124"/>
    </source>
</evidence>
<dbReference type="Gene3D" id="1.10.10.60">
    <property type="entry name" value="Homeodomain-like"/>
    <property type="match status" value="1"/>
</dbReference>
<name>A0A9D2G849_9FIRM</name>
<evidence type="ECO:0000256" key="3">
    <source>
        <dbReference type="ARBA" id="ARBA00023163"/>
    </source>
</evidence>
<evidence type="ECO:0000256" key="2">
    <source>
        <dbReference type="ARBA" id="ARBA00023125"/>
    </source>
</evidence>
<evidence type="ECO:0000313" key="5">
    <source>
        <dbReference type="EMBL" id="HIZ73945.1"/>
    </source>
</evidence>
<dbReference type="PROSITE" id="PS01124">
    <property type="entry name" value="HTH_ARAC_FAMILY_2"/>
    <property type="match status" value="1"/>
</dbReference>
<dbReference type="Pfam" id="PF12833">
    <property type="entry name" value="HTH_18"/>
    <property type="match status" value="1"/>
</dbReference>
<evidence type="ECO:0000256" key="1">
    <source>
        <dbReference type="ARBA" id="ARBA00023015"/>
    </source>
</evidence>
<reference evidence="5" key="1">
    <citation type="journal article" date="2021" name="PeerJ">
        <title>Extensive microbial diversity within the chicken gut microbiome revealed by metagenomics and culture.</title>
        <authorList>
            <person name="Gilroy R."/>
            <person name="Ravi A."/>
            <person name="Getino M."/>
            <person name="Pursley I."/>
            <person name="Horton D.L."/>
            <person name="Alikhan N.F."/>
            <person name="Baker D."/>
            <person name="Gharbi K."/>
            <person name="Hall N."/>
            <person name="Watson M."/>
            <person name="Adriaenssens E.M."/>
            <person name="Foster-Nyarko E."/>
            <person name="Jarju S."/>
            <person name="Secka A."/>
            <person name="Antonio M."/>
            <person name="Oren A."/>
            <person name="Chaudhuri R.R."/>
            <person name="La Ragione R."/>
            <person name="Hildebrand F."/>
            <person name="Pallen M.J."/>
        </authorList>
    </citation>
    <scope>NUCLEOTIDE SEQUENCE</scope>
    <source>
        <strain evidence="5">CHK196-3914</strain>
    </source>
</reference>
<dbReference type="PANTHER" id="PTHR47893">
    <property type="entry name" value="REGULATORY PROTEIN PCHR"/>
    <property type="match status" value="1"/>
</dbReference>
<dbReference type="SMART" id="SM00342">
    <property type="entry name" value="HTH_ARAC"/>
    <property type="match status" value="1"/>
</dbReference>
<dbReference type="PRINTS" id="PR00032">
    <property type="entry name" value="HTHARAC"/>
</dbReference>